<name>A0A6J4RWI9_9ACTN</name>
<protein>
    <submittedName>
        <fullName evidence="2">Uncharacterized protein</fullName>
    </submittedName>
</protein>
<evidence type="ECO:0000313" key="2">
    <source>
        <dbReference type="EMBL" id="CAA9480676.1"/>
    </source>
</evidence>
<feature type="compositionally biased region" description="Basic residues" evidence="1">
    <location>
        <begin position="38"/>
        <end position="49"/>
    </location>
</feature>
<feature type="compositionally biased region" description="Basic residues" evidence="1">
    <location>
        <begin position="58"/>
        <end position="75"/>
    </location>
</feature>
<evidence type="ECO:0000256" key="1">
    <source>
        <dbReference type="SAM" id="MobiDB-lite"/>
    </source>
</evidence>
<gene>
    <name evidence="2" type="ORF">AVDCRST_MAG85-650</name>
</gene>
<feature type="compositionally biased region" description="Basic residues" evidence="1">
    <location>
        <begin position="85"/>
        <end position="96"/>
    </location>
</feature>
<organism evidence="2">
    <name type="scientific">uncultured Solirubrobacteraceae bacterium</name>
    <dbReference type="NCBI Taxonomy" id="1162706"/>
    <lineage>
        <taxon>Bacteria</taxon>
        <taxon>Bacillati</taxon>
        <taxon>Actinomycetota</taxon>
        <taxon>Thermoleophilia</taxon>
        <taxon>Solirubrobacterales</taxon>
        <taxon>Solirubrobacteraceae</taxon>
        <taxon>environmental samples</taxon>
    </lineage>
</organism>
<reference evidence="2" key="1">
    <citation type="submission" date="2020-02" db="EMBL/GenBank/DDBJ databases">
        <authorList>
            <person name="Meier V. D."/>
        </authorList>
    </citation>
    <scope>NUCLEOTIDE SEQUENCE</scope>
    <source>
        <strain evidence="2">AVDCRST_MAG85</strain>
    </source>
</reference>
<dbReference type="EMBL" id="CADCVT010000066">
    <property type="protein sequence ID" value="CAA9480676.1"/>
    <property type="molecule type" value="Genomic_DNA"/>
</dbReference>
<feature type="non-terminal residue" evidence="2">
    <location>
        <position position="1"/>
    </location>
</feature>
<dbReference type="AlphaFoldDB" id="A0A6J4RWI9"/>
<sequence length="96" mass="11332">EPHRLSHLAPVHRPDRRGARATPAPRSRSHVDPADDRHRHRRLVHRRSSLPRDQRRQGAGRRHRRRGPRDRRARLPRPPLARGQARPRRPWRGAGV</sequence>
<proteinExistence type="predicted"/>
<feature type="region of interest" description="Disordered" evidence="1">
    <location>
        <begin position="1"/>
        <end position="96"/>
    </location>
</feature>
<feature type="non-terminal residue" evidence="2">
    <location>
        <position position="96"/>
    </location>
</feature>
<accession>A0A6J4RWI9</accession>